<accession>A0ABX1H4V9</accession>
<feature type="region of interest" description="Disordered" evidence="1">
    <location>
        <begin position="77"/>
        <end position="131"/>
    </location>
</feature>
<reference evidence="2 3" key="1">
    <citation type="submission" date="2020-04" db="EMBL/GenBank/DDBJ databases">
        <title>Phylogenetic Diversity and Antibacterial Activity against Ralstonia solanacearum of Endophytic Actinomycete Isolated from Moss.</title>
        <authorList>
            <person name="Zhuang X."/>
        </authorList>
    </citation>
    <scope>NUCLEOTIDE SEQUENCE [LARGE SCALE GENOMIC DNA]</scope>
    <source>
        <strain evidence="2 3">LD120</strain>
    </source>
</reference>
<protein>
    <submittedName>
        <fullName evidence="2">Uncharacterized protein</fullName>
    </submittedName>
</protein>
<evidence type="ECO:0000256" key="1">
    <source>
        <dbReference type="SAM" id="MobiDB-lite"/>
    </source>
</evidence>
<dbReference type="Proteomes" id="UP000772196">
    <property type="component" value="Unassembled WGS sequence"/>
</dbReference>
<feature type="region of interest" description="Disordered" evidence="1">
    <location>
        <begin position="1"/>
        <end position="23"/>
    </location>
</feature>
<name>A0ABX1H4V9_9ACTN</name>
<dbReference type="RefSeq" id="WP_168541045.1">
    <property type="nucleotide sequence ID" value="NZ_JAAWWP010000012.1"/>
</dbReference>
<organism evidence="2 3">
    <name type="scientific">Streptomyces physcomitrii</name>
    <dbReference type="NCBI Taxonomy" id="2724184"/>
    <lineage>
        <taxon>Bacteria</taxon>
        <taxon>Bacillati</taxon>
        <taxon>Actinomycetota</taxon>
        <taxon>Actinomycetes</taxon>
        <taxon>Kitasatosporales</taxon>
        <taxon>Streptomycetaceae</taxon>
        <taxon>Streptomyces</taxon>
    </lineage>
</organism>
<comment type="caution">
    <text evidence="2">The sequence shown here is derived from an EMBL/GenBank/DDBJ whole genome shotgun (WGS) entry which is preliminary data.</text>
</comment>
<sequence length="131" mass="14515">MHAYDPNRRPLSPIPSMRPAHDLGAPVSPTPIYDALYAEYRRAFKALPGDRTGEEHLTFRGFGADLTDLWAGRHDPLPGVTHHSGTYQLPEPGRRKGRHRTPPPAWQPVGRLPGAGDRVPAALPPAPRRER</sequence>
<dbReference type="EMBL" id="JAAWWP010000012">
    <property type="protein sequence ID" value="NKI43401.1"/>
    <property type="molecule type" value="Genomic_DNA"/>
</dbReference>
<feature type="compositionally biased region" description="Pro residues" evidence="1">
    <location>
        <begin position="122"/>
        <end position="131"/>
    </location>
</feature>
<keyword evidence="3" id="KW-1185">Reference proteome</keyword>
<proteinExistence type="predicted"/>
<evidence type="ECO:0000313" key="3">
    <source>
        <dbReference type="Proteomes" id="UP000772196"/>
    </source>
</evidence>
<gene>
    <name evidence="2" type="ORF">HFV08_19590</name>
</gene>
<evidence type="ECO:0000313" key="2">
    <source>
        <dbReference type="EMBL" id="NKI43401.1"/>
    </source>
</evidence>